<organism evidence="1 2">
    <name type="scientific">Mediterraneibacter gnavus</name>
    <name type="common">Ruminococcus gnavus</name>
    <dbReference type="NCBI Taxonomy" id="33038"/>
    <lineage>
        <taxon>Bacteria</taxon>
        <taxon>Bacillati</taxon>
        <taxon>Bacillota</taxon>
        <taxon>Clostridia</taxon>
        <taxon>Lachnospirales</taxon>
        <taxon>Lachnospiraceae</taxon>
        <taxon>Mediterraneibacter</taxon>
    </lineage>
</organism>
<sequence length="47" mass="5272">MKSKKIQPAKILAAASMKMGKMSANSACCYIYHQPKMPDALKKMKNR</sequence>
<dbReference type="EMBL" id="NIHT01000008">
    <property type="protein sequence ID" value="PLT76012.1"/>
    <property type="molecule type" value="Genomic_DNA"/>
</dbReference>
<name>A0A2N5PLJ7_MEDGN</name>
<accession>A0A2N5PLJ7</accession>
<dbReference type="NCBIfam" id="TIGR04223">
    <property type="entry name" value="quorum_AgrD"/>
    <property type="match status" value="1"/>
</dbReference>
<comment type="caution">
    <text evidence="1">The sequence shown here is derived from an EMBL/GenBank/DDBJ whole genome shotgun (WGS) entry which is preliminary data.</text>
</comment>
<dbReference type="AlphaFoldDB" id="A0A2N5PLJ7"/>
<evidence type="ECO:0000313" key="2">
    <source>
        <dbReference type="Proteomes" id="UP000235093"/>
    </source>
</evidence>
<evidence type="ECO:0000313" key="1">
    <source>
        <dbReference type="EMBL" id="PLT76012.1"/>
    </source>
</evidence>
<dbReference type="Proteomes" id="UP000235093">
    <property type="component" value="Unassembled WGS sequence"/>
</dbReference>
<gene>
    <name evidence="1" type="ORF">CDL23_06750</name>
</gene>
<dbReference type="RefSeq" id="WP_101883906.1">
    <property type="nucleotide sequence ID" value="NZ_JAQMLH010000050.1"/>
</dbReference>
<protein>
    <submittedName>
        <fullName evidence="1">Cyclic lactone autoinducer peptide</fullName>
    </submittedName>
</protein>
<proteinExistence type="predicted"/>
<reference evidence="1 2" key="1">
    <citation type="journal article" date="2017" name="Genome Med.">
        <title>A novel Ruminococcus gnavus clade enriched in inflammatory bowel disease patients.</title>
        <authorList>
            <person name="Hall A.B."/>
            <person name="Yassour M."/>
            <person name="Sauk J."/>
            <person name="Garner A."/>
            <person name="Jiang X."/>
            <person name="Arthur T."/>
            <person name="Lagoudas G.K."/>
            <person name="Vatanen T."/>
            <person name="Fornelos N."/>
            <person name="Wilson R."/>
            <person name="Bertha M."/>
            <person name="Cohen M."/>
            <person name="Garber J."/>
            <person name="Khalili H."/>
            <person name="Gevers D."/>
            <person name="Ananthakrishnan A.N."/>
            <person name="Kugathasan S."/>
            <person name="Lander E.S."/>
            <person name="Blainey P."/>
            <person name="Vlamakis H."/>
            <person name="Xavier R.J."/>
            <person name="Huttenhower C."/>
        </authorList>
    </citation>
    <scope>NUCLEOTIDE SEQUENCE [LARGE SCALE GENOMIC DNA]</scope>
    <source>
        <strain evidence="1 2">RJX1125</strain>
    </source>
</reference>
<dbReference type="InterPro" id="IPR009229">
    <property type="entry name" value="AgrD"/>
</dbReference>